<dbReference type="InterPro" id="IPR025401">
    <property type="entry name" value="DUF4374"/>
</dbReference>
<feature type="signal peptide" evidence="1">
    <location>
        <begin position="1"/>
        <end position="27"/>
    </location>
</feature>
<dbReference type="EMBL" id="JAEHFX010000004">
    <property type="protein sequence ID" value="MBK0403376.1"/>
    <property type="molecule type" value="Genomic_DNA"/>
</dbReference>
<proteinExistence type="predicted"/>
<protein>
    <submittedName>
        <fullName evidence="2">DUF4374 domain-containing protein</fullName>
    </submittedName>
</protein>
<dbReference type="PROSITE" id="PS51257">
    <property type="entry name" value="PROKAR_LIPOPROTEIN"/>
    <property type="match status" value="1"/>
</dbReference>
<evidence type="ECO:0000256" key="1">
    <source>
        <dbReference type="SAM" id="SignalP"/>
    </source>
</evidence>
<comment type="caution">
    <text evidence="2">The sequence shown here is derived from an EMBL/GenBank/DDBJ whole genome shotgun (WGS) entry which is preliminary data.</text>
</comment>
<feature type="chain" id="PRO_5045169976" evidence="1">
    <location>
        <begin position="28"/>
        <end position="407"/>
    </location>
</feature>
<keyword evidence="1" id="KW-0732">Signal</keyword>
<evidence type="ECO:0000313" key="2">
    <source>
        <dbReference type="EMBL" id="MBK0403376.1"/>
    </source>
</evidence>
<reference evidence="2 3" key="1">
    <citation type="submission" date="2020-12" db="EMBL/GenBank/DDBJ databases">
        <title>Bacterial novel species Adhaeribacter sp. BT258 isolated from soil.</title>
        <authorList>
            <person name="Jung H.-Y."/>
        </authorList>
    </citation>
    <scope>NUCLEOTIDE SEQUENCE [LARGE SCALE GENOMIC DNA]</scope>
    <source>
        <strain evidence="2 3">BT258</strain>
    </source>
</reference>
<dbReference type="Pfam" id="PF14298">
    <property type="entry name" value="DUF4374"/>
    <property type="match status" value="1"/>
</dbReference>
<gene>
    <name evidence="2" type="ORF">I5M27_10290</name>
</gene>
<accession>A0ABS1C1W8</accession>
<keyword evidence="3" id="KW-1185">Reference proteome</keyword>
<evidence type="ECO:0000313" key="3">
    <source>
        <dbReference type="Proteomes" id="UP000644147"/>
    </source>
</evidence>
<dbReference type="Proteomes" id="UP000644147">
    <property type="component" value="Unassembled WGS sequence"/>
</dbReference>
<dbReference type="RefSeq" id="WP_200506123.1">
    <property type="nucleotide sequence ID" value="NZ_JAEHFX010000004.1"/>
</dbReference>
<organism evidence="2 3">
    <name type="scientific">Adhaeribacter terrigena</name>
    <dbReference type="NCBI Taxonomy" id="2793070"/>
    <lineage>
        <taxon>Bacteria</taxon>
        <taxon>Pseudomonadati</taxon>
        <taxon>Bacteroidota</taxon>
        <taxon>Cytophagia</taxon>
        <taxon>Cytophagales</taxon>
        <taxon>Hymenobacteraceae</taxon>
        <taxon>Adhaeribacter</taxon>
    </lineage>
</organism>
<sequence>MFSIKSARKLALPVLSLSAAFAFTACSKDDDTVSTPPTTESQFVVSMAVQGSNNTFTYYSVPFSDVMNGTISPQGKGIEQPGYFDFTQIDKTVYSIGGLDDVAVVGIAKNDKGELIKVGNTSFQTSISDIVKADANTLVAVEMKHPSTVVKFHTINANTVMVTGTKQHPITDLSPLSAPSYSGMRVVGNQLFLSYYISDPTTFNTPSTDSAMIAVYSYPELKFQKVISDKRTGPVGSFHGKNGLIQDEQGNIFALSNSNPANGYSQSTKKGGILKINNGSTSFDQNYFLDVEAATGGTNIAHIKYLGNGKAIAEVNMQANASQSKWSDSPLKTAILDLNTKTLDFVTGMPQHNGIGRRLAALQDGNFVYMAIPENNKVYVYKIDLQTKAATKGAEVQANFVAGFSKL</sequence>
<name>A0ABS1C1W8_9BACT</name>